<name>A0A378T669_MORLA</name>
<dbReference type="NCBIfam" id="TIGR01629">
    <property type="entry name" value="rep_II_X"/>
    <property type="match status" value="1"/>
</dbReference>
<dbReference type="Proteomes" id="UP000254437">
    <property type="component" value="Unassembled WGS sequence"/>
</dbReference>
<dbReference type="InterPro" id="IPR022686">
    <property type="entry name" value="G2P_N"/>
</dbReference>
<organism evidence="3 5">
    <name type="scientific">Moraxella lacunata</name>
    <dbReference type="NCBI Taxonomy" id="477"/>
    <lineage>
        <taxon>Bacteria</taxon>
        <taxon>Pseudomonadati</taxon>
        <taxon>Pseudomonadota</taxon>
        <taxon>Gammaproteobacteria</taxon>
        <taxon>Moraxellales</taxon>
        <taxon>Moraxellaceae</taxon>
        <taxon>Moraxella</taxon>
    </lineage>
</organism>
<sequence length="427" mass="49487">MLDTLEIHIPMQPQFCYQNGGKLWNIVGEVAHYGLTGYGAIVFDIETKMLKPIGDQKHAYESLPSSFGGMAFKFLSHNVANTLPYVALKASAKFIQGHNVFGSESVQKLACEMIAKLKECYPVFYCFLDIPKARISRIDATYSARLADESLVAKTLDFLRNVSSGFRRKDTDRRDFYNTVYWGGATSRHGTAVAYGKHNDLKEHYKDLVKRSNNGCQKSYEYLESIFYDELLEYSKGLLRFESRTKARLLEKMGIPTNLWAFIRYQKNNPNVLKALWRYWFNPILKAMEGQVMHLNDDEHIKKLCYEKLFTITKKGKISHTKAKNAYNFYMRLKQSGWQSVKDDYNRRAFEINVKSLVDLGIPKALLQNIDTQADNEIPVFRLINVDFTNQHPNPNYKDFDDEFASFYEFDKFIYPTPQPPPLRFVA</sequence>
<dbReference type="AlphaFoldDB" id="A0A378T669"/>
<dbReference type="InterPro" id="IPR022688">
    <property type="entry name" value="G2P_C"/>
</dbReference>
<dbReference type="RefSeq" id="WP_115004820.1">
    <property type="nucleotide sequence ID" value="NZ_UGQU01000001.1"/>
</dbReference>
<evidence type="ECO:0000313" key="4">
    <source>
        <dbReference type="EMBL" id="STZ55670.1"/>
    </source>
</evidence>
<dbReference type="InterPro" id="IPR006516">
    <property type="entry name" value="G2P"/>
</dbReference>
<protein>
    <submittedName>
        <fullName evidence="3">Phage/plasmid replication protein, gene II/X family</fullName>
    </submittedName>
</protein>
<dbReference type="GO" id="GO:0006260">
    <property type="term" value="P:DNA replication"/>
    <property type="evidence" value="ECO:0007669"/>
    <property type="project" value="InterPro"/>
</dbReference>
<evidence type="ECO:0000313" key="3">
    <source>
        <dbReference type="EMBL" id="STZ55657.1"/>
    </source>
</evidence>
<dbReference type="EMBL" id="UGQU01000001">
    <property type="protein sequence ID" value="STZ55657.1"/>
    <property type="molecule type" value="Genomic_DNA"/>
</dbReference>
<evidence type="ECO:0000259" key="2">
    <source>
        <dbReference type="Pfam" id="PF05155"/>
    </source>
</evidence>
<dbReference type="Pfam" id="PF05155">
    <property type="entry name" value="G2P_X_C"/>
    <property type="match status" value="1"/>
</dbReference>
<accession>A0A378T669</accession>
<evidence type="ECO:0000259" key="1">
    <source>
        <dbReference type="Pfam" id="PF05144"/>
    </source>
</evidence>
<gene>
    <name evidence="3" type="ORF">NCTC10359_00253</name>
    <name evidence="4" type="ORF">NCTC10359_00266</name>
</gene>
<proteinExistence type="predicted"/>
<dbReference type="Pfam" id="PF05144">
    <property type="entry name" value="Phage_CRI"/>
    <property type="match status" value="1"/>
</dbReference>
<evidence type="ECO:0000313" key="5">
    <source>
        <dbReference type="Proteomes" id="UP000254437"/>
    </source>
</evidence>
<feature type="domain" description="Replication-associated protein G2P N-terminal" evidence="1">
    <location>
        <begin position="1"/>
        <end position="255"/>
    </location>
</feature>
<dbReference type="EMBL" id="UGQU01000001">
    <property type="protein sequence ID" value="STZ55670.1"/>
    <property type="molecule type" value="Genomic_DNA"/>
</dbReference>
<reference evidence="3 5" key="1">
    <citation type="submission" date="2018-06" db="EMBL/GenBank/DDBJ databases">
        <authorList>
            <consortium name="Pathogen Informatics"/>
            <person name="Doyle S."/>
        </authorList>
    </citation>
    <scope>NUCLEOTIDE SEQUENCE [LARGE SCALE GENOMIC DNA]</scope>
    <source>
        <strain evidence="3 5">NCTC10359</strain>
    </source>
</reference>
<feature type="domain" description="Replication-associated protein G2P C-terminal" evidence="2">
    <location>
        <begin position="312"/>
        <end position="394"/>
    </location>
</feature>